<evidence type="ECO:0000256" key="2">
    <source>
        <dbReference type="ARBA" id="ARBA00022840"/>
    </source>
</evidence>
<comment type="catalytic activity">
    <reaction evidence="3">
        <text>ATP + H2O = ADP + phosphate + H(+)</text>
        <dbReference type="Rhea" id="RHEA:13065"/>
        <dbReference type="ChEBI" id="CHEBI:15377"/>
        <dbReference type="ChEBI" id="CHEBI:15378"/>
        <dbReference type="ChEBI" id="CHEBI:30616"/>
        <dbReference type="ChEBI" id="CHEBI:43474"/>
        <dbReference type="ChEBI" id="CHEBI:456216"/>
    </reaction>
</comment>
<keyword evidence="5" id="KW-0175">Coiled coil</keyword>
<dbReference type="PATRIC" id="fig|1215343.11.peg.628"/>
<keyword evidence="1" id="KW-0547">Nucleotide-binding</keyword>
<dbReference type="EMBL" id="CP003789">
    <property type="protein sequence ID" value="AGA64609.1"/>
    <property type="molecule type" value="Genomic_DNA"/>
</dbReference>
<dbReference type="Proteomes" id="UP000010799">
    <property type="component" value="Chromosome"/>
</dbReference>
<dbReference type="AlphaFoldDB" id="L0ESV9"/>
<evidence type="ECO:0000256" key="3">
    <source>
        <dbReference type="ARBA" id="ARBA00049360"/>
    </source>
</evidence>
<proteinExistence type="inferred from homology"/>
<evidence type="ECO:0000313" key="7">
    <source>
        <dbReference type="EMBL" id="AGA64609.1"/>
    </source>
</evidence>
<keyword evidence="8" id="KW-1185">Reference proteome</keyword>
<feature type="coiled-coil region" evidence="5">
    <location>
        <begin position="242"/>
        <end position="272"/>
    </location>
</feature>
<evidence type="ECO:0000256" key="4">
    <source>
        <dbReference type="ARBA" id="ARBA00061478"/>
    </source>
</evidence>
<dbReference type="InterPro" id="IPR017871">
    <property type="entry name" value="ABC_transporter-like_CS"/>
</dbReference>
<organism evidence="7 8">
    <name type="scientific">Liberibacter crescens (strain BT-1)</name>
    <dbReference type="NCBI Taxonomy" id="1215343"/>
    <lineage>
        <taxon>Bacteria</taxon>
        <taxon>Pseudomonadati</taxon>
        <taxon>Pseudomonadota</taxon>
        <taxon>Alphaproteobacteria</taxon>
        <taxon>Hyphomicrobiales</taxon>
        <taxon>Rhizobiaceae</taxon>
        <taxon>Liberibacter</taxon>
    </lineage>
</organism>
<keyword evidence="2 7" id="KW-0067">ATP-binding</keyword>
<reference evidence="7 8" key="1">
    <citation type="journal article" date="2012" name="Stand. Genomic Sci.">
        <title>Complete genome sequence of Liberibacter crescens BT-1.</title>
        <authorList>
            <person name="Leonard M.T."/>
            <person name="Fagen J.R."/>
            <person name="Davis-Richardson A.G."/>
            <person name="Davis M.J."/>
            <person name="Triplett E.W."/>
        </authorList>
    </citation>
    <scope>NUCLEOTIDE SEQUENCE [LARGE SCALE GENOMIC DNA]</scope>
    <source>
        <strain evidence="7 8">BT-1</strain>
    </source>
</reference>
<feature type="domain" description="ABC transporter" evidence="6">
    <location>
        <begin position="6"/>
        <end position="217"/>
    </location>
</feature>
<dbReference type="PROSITE" id="PS00211">
    <property type="entry name" value="ABC_TRANSPORTER_1"/>
    <property type="match status" value="2"/>
</dbReference>
<evidence type="ECO:0000259" key="6">
    <source>
        <dbReference type="PROSITE" id="PS50893"/>
    </source>
</evidence>
<dbReference type="SMART" id="SM00382">
    <property type="entry name" value="AAA"/>
    <property type="match status" value="2"/>
</dbReference>
<dbReference type="PROSITE" id="PS50893">
    <property type="entry name" value="ABC_TRANSPORTER_2"/>
    <property type="match status" value="2"/>
</dbReference>
<dbReference type="GO" id="GO:0016887">
    <property type="term" value="F:ATP hydrolysis activity"/>
    <property type="evidence" value="ECO:0007669"/>
    <property type="project" value="InterPro"/>
</dbReference>
<dbReference type="HOGENOM" id="CLU_2155237_0_0_5"/>
<dbReference type="CDD" id="cd03221">
    <property type="entry name" value="ABCF_EF-3"/>
    <property type="match status" value="2"/>
</dbReference>
<evidence type="ECO:0000256" key="1">
    <source>
        <dbReference type="ARBA" id="ARBA00022741"/>
    </source>
</evidence>
<dbReference type="FunFam" id="3.40.50.300:FF:000309">
    <property type="entry name" value="ABC transporter ATP-binding protein"/>
    <property type="match status" value="1"/>
</dbReference>
<dbReference type="GO" id="GO:0003677">
    <property type="term" value="F:DNA binding"/>
    <property type="evidence" value="ECO:0007669"/>
    <property type="project" value="InterPro"/>
</dbReference>
<evidence type="ECO:0000313" key="8">
    <source>
        <dbReference type="Proteomes" id="UP000010799"/>
    </source>
</evidence>
<dbReference type="InterPro" id="IPR032524">
    <property type="entry name" value="ABC_tran_C"/>
</dbReference>
<name>L0ESV9_LIBCB</name>
<dbReference type="InterPro" id="IPR003439">
    <property type="entry name" value="ABC_transporter-like_ATP-bd"/>
</dbReference>
<dbReference type="KEGG" id="lcc:B488_06170"/>
<dbReference type="InterPro" id="IPR027417">
    <property type="entry name" value="P-loop_NTPase"/>
</dbReference>
<dbReference type="InterPro" id="IPR051309">
    <property type="entry name" value="ABCF_ATPase"/>
</dbReference>
<dbReference type="InterPro" id="IPR003593">
    <property type="entry name" value="AAA+_ATPase"/>
</dbReference>
<dbReference type="GO" id="GO:0005524">
    <property type="term" value="F:ATP binding"/>
    <property type="evidence" value="ECO:0007669"/>
    <property type="project" value="UniProtKB-KW"/>
</dbReference>
<dbReference type="InterPro" id="IPR037118">
    <property type="entry name" value="Val-tRNA_synth_C_sf"/>
</dbReference>
<gene>
    <name evidence="7" type="ordered locus">B488_06170</name>
</gene>
<accession>L0ESV9</accession>
<dbReference type="PANTHER" id="PTHR42855">
    <property type="entry name" value="ABC TRANSPORTER ATP-BINDING SUBUNIT"/>
    <property type="match status" value="1"/>
</dbReference>
<dbReference type="PANTHER" id="PTHR42855:SF1">
    <property type="entry name" value="ABC TRANSPORTER DOMAIN-CONTAINING PROTEIN"/>
    <property type="match status" value="1"/>
</dbReference>
<dbReference type="Gene3D" id="1.10.287.380">
    <property type="entry name" value="Valyl-tRNA synthetase, C-terminal domain"/>
    <property type="match status" value="1"/>
</dbReference>
<evidence type="ECO:0000256" key="5">
    <source>
        <dbReference type="SAM" id="Coils"/>
    </source>
</evidence>
<dbReference type="Gene3D" id="3.40.50.300">
    <property type="entry name" value="P-loop containing nucleotide triphosphate hydrolases"/>
    <property type="match status" value="2"/>
</dbReference>
<protein>
    <submittedName>
        <fullName evidence="7">ABC transporter, ATP-binding protein</fullName>
    </submittedName>
</protein>
<dbReference type="eggNOG" id="COG0488">
    <property type="taxonomic scope" value="Bacteria"/>
</dbReference>
<feature type="domain" description="ABC transporter" evidence="6">
    <location>
        <begin position="284"/>
        <end position="508"/>
    </location>
</feature>
<dbReference type="Pfam" id="PF00005">
    <property type="entry name" value="ABC_tran"/>
    <property type="match status" value="2"/>
</dbReference>
<dbReference type="SUPFAM" id="SSF52540">
    <property type="entry name" value="P-loop containing nucleoside triphosphate hydrolases"/>
    <property type="match status" value="2"/>
</dbReference>
<dbReference type="STRING" id="1215343.B488_06170"/>
<dbReference type="Pfam" id="PF16326">
    <property type="entry name" value="ABC_tran_CTD"/>
    <property type="match status" value="1"/>
</dbReference>
<sequence length="617" mass="71256">MTLPLIKLDNINITIGGVPLLRDACLQVKSGERICLIGRNGSGKSTLLKIAVGVLETYSGEVFRHPSATIGYLEQNPDFSNFSTVDDYLNISSIHHNSDLHRITFLLDFFVLTGKEILTNLSVGQMRRVCLIKILSVHQDILILDEPTNHLDIYTIQWLEEELIRIGSALIFISHDRRFLEKVSTKTIWLHNSNLYSLDENFSYFEEWRNKIIEEKKIRTHNLKKKIESEKNWLRYGVTARRKRNVRRVKELNEMQQQLRNNKSSERKLQSDFQNTTTSGKLAIEVNDIIKTYGSYPVINNFSLRIYFGDRIGFVGQNGIGKTTLLQLITGQIPPDSGSVRLGLNVKIAIIDQKREILDQDTTVFSYLTGGLKDTLMINEQPRHVMGYLQDFLFQPDQAHTPIRNLSGGERMRLILARMMAQPYNVLIMDEPTNDLDMETMDFLQEIINQFTGTVLIASHDRDFLDQTVKSIITPAHPENLNGHWIKYAGGYSDMLIQKQKKTQLCQESLSKKLNKIPSTTQESKPSQKQTKLAYHQKFLLEKLPEDIEHIKQKILIYEKKLSNSSLFSEQQSKFNHFVAELELLYKDLEDKQEQWLELQILHEELTSSKDDSSHFK</sequence>
<comment type="similarity">
    <text evidence="4">Belongs to the ABC transporter superfamily. ABCF family. Uup subfamily.</text>
</comment>